<comment type="caution">
    <text evidence="1">The sequence shown here is derived from an EMBL/GenBank/DDBJ whole genome shotgun (WGS) entry which is preliminary data.</text>
</comment>
<evidence type="ECO:0000313" key="2">
    <source>
        <dbReference type="Proteomes" id="UP001064048"/>
    </source>
</evidence>
<organism evidence="1 2">
    <name type="scientific">Choristoneura fumiferana</name>
    <name type="common">Spruce budworm moth</name>
    <name type="synonym">Archips fumiferana</name>
    <dbReference type="NCBI Taxonomy" id="7141"/>
    <lineage>
        <taxon>Eukaryota</taxon>
        <taxon>Metazoa</taxon>
        <taxon>Ecdysozoa</taxon>
        <taxon>Arthropoda</taxon>
        <taxon>Hexapoda</taxon>
        <taxon>Insecta</taxon>
        <taxon>Pterygota</taxon>
        <taxon>Neoptera</taxon>
        <taxon>Endopterygota</taxon>
        <taxon>Lepidoptera</taxon>
        <taxon>Glossata</taxon>
        <taxon>Ditrysia</taxon>
        <taxon>Tortricoidea</taxon>
        <taxon>Tortricidae</taxon>
        <taxon>Tortricinae</taxon>
        <taxon>Choristoneura</taxon>
    </lineage>
</organism>
<protein>
    <submittedName>
        <fullName evidence="1">Uncharacterized protein</fullName>
    </submittedName>
</protein>
<proteinExistence type="predicted"/>
<accession>A0ACC0KKF4</accession>
<reference evidence="1 2" key="1">
    <citation type="journal article" date="2022" name="Genome Biol. Evol.">
        <title>The Spruce Budworm Genome: Reconstructing the Evolutionary History of Antifreeze Proteins.</title>
        <authorList>
            <person name="Beliveau C."/>
            <person name="Gagne P."/>
            <person name="Picq S."/>
            <person name="Vernygora O."/>
            <person name="Keeling C.I."/>
            <person name="Pinkney K."/>
            <person name="Doucet D."/>
            <person name="Wen F."/>
            <person name="Johnston J.S."/>
            <person name="Maaroufi H."/>
            <person name="Boyle B."/>
            <person name="Laroche J."/>
            <person name="Dewar K."/>
            <person name="Juretic N."/>
            <person name="Blackburn G."/>
            <person name="Nisole A."/>
            <person name="Brunet B."/>
            <person name="Brandao M."/>
            <person name="Lumley L."/>
            <person name="Duan J."/>
            <person name="Quan G."/>
            <person name="Lucarotti C.J."/>
            <person name="Roe A.D."/>
            <person name="Sperling F.A.H."/>
            <person name="Levesque R.C."/>
            <person name="Cusson M."/>
        </authorList>
    </citation>
    <scope>NUCLEOTIDE SEQUENCE [LARGE SCALE GENOMIC DNA]</scope>
    <source>
        <strain evidence="1">Glfc:IPQL:Cfum</strain>
    </source>
</reference>
<gene>
    <name evidence="1" type="ORF">MSG28_010205</name>
</gene>
<keyword evidence="2" id="KW-1185">Reference proteome</keyword>
<dbReference type="EMBL" id="CM046117">
    <property type="protein sequence ID" value="KAI8436722.1"/>
    <property type="molecule type" value="Genomic_DNA"/>
</dbReference>
<dbReference type="Proteomes" id="UP001064048">
    <property type="component" value="Chromosome 17"/>
</dbReference>
<name>A0ACC0KKF4_CHOFU</name>
<evidence type="ECO:0000313" key="1">
    <source>
        <dbReference type="EMBL" id="KAI8436722.1"/>
    </source>
</evidence>
<sequence length="396" mass="44551">MLLGDELEDSLFEDQVYQVEDEGLNKDAMTGAEITMENKEEEIPPELDGSIAEILGADPTAITQFSDDIHKDLACRLEHIATKGLSKETRKELVDKFLMPANCTKINSPSMNPEIKAAVTETPSFKLQSPGPSSQAAGTTEEPRACKSNDFSGGLINATTEHRRTRTRRSHCSIQQSKRAAAKTDNSTAIAYINRMGGIQFPHLTKIAKDIWQWCESRKIHIFASYIKSADNEIADAESRRVHPDIEWELADDAFQLITNKFGFPEMDLFASRINAKCEKYISWHKDPDAFAINAFTVPWSNLYFYAFPPFAIILKTLRKIVSDKATGVMVVPNWQAQPWYPLFKRLLISDIITLKPNQNFLISHSSNQNIQANLTLIVGVLCGQHYCDGAYHLHQ</sequence>